<reference evidence="4" key="1">
    <citation type="journal article" date="2019" name="Int. J. Syst. Evol. Microbiol.">
        <title>The Global Catalogue of Microorganisms (GCM) 10K type strain sequencing project: providing services to taxonomists for standard genome sequencing and annotation.</title>
        <authorList>
            <consortium name="The Broad Institute Genomics Platform"/>
            <consortium name="The Broad Institute Genome Sequencing Center for Infectious Disease"/>
            <person name="Wu L."/>
            <person name="Ma J."/>
        </authorList>
    </citation>
    <scope>NUCLEOTIDE SEQUENCE [LARGE SCALE GENOMIC DNA]</scope>
    <source>
        <strain evidence="4">CCUG 2113</strain>
    </source>
</reference>
<dbReference type="PANTHER" id="PTHR43267:SF1">
    <property type="entry name" value="TRNA THREONYLCARBAMOYLADENOSINE DEHYDRATASE"/>
    <property type="match status" value="1"/>
</dbReference>
<dbReference type="InterPro" id="IPR016135">
    <property type="entry name" value="UBQ-conjugating_enzyme/RWD"/>
</dbReference>
<proteinExistence type="predicted"/>
<dbReference type="Pfam" id="PF14461">
    <property type="entry name" value="Prok-E2_B"/>
    <property type="match status" value="1"/>
</dbReference>
<evidence type="ECO:0000313" key="4">
    <source>
        <dbReference type="Proteomes" id="UP001595693"/>
    </source>
</evidence>
<dbReference type="Proteomes" id="UP001595693">
    <property type="component" value="Unassembled WGS sequence"/>
</dbReference>
<accession>A0ABV8D7F7</accession>
<dbReference type="InterPro" id="IPR045886">
    <property type="entry name" value="ThiF/MoeB/HesA"/>
</dbReference>
<evidence type="ECO:0000259" key="2">
    <source>
        <dbReference type="Pfam" id="PF14461"/>
    </source>
</evidence>
<name>A0ABV8D7F7_9BURK</name>
<dbReference type="Gene3D" id="3.40.50.720">
    <property type="entry name" value="NAD(P)-binding Rossmann-like Domain"/>
    <property type="match status" value="1"/>
</dbReference>
<keyword evidence="4" id="KW-1185">Reference proteome</keyword>
<dbReference type="Pfam" id="PF00899">
    <property type="entry name" value="ThiF"/>
    <property type="match status" value="1"/>
</dbReference>
<gene>
    <name evidence="3" type="ORF">ACFOW3_05795</name>
</gene>
<evidence type="ECO:0000259" key="1">
    <source>
        <dbReference type="Pfam" id="PF00899"/>
    </source>
</evidence>
<dbReference type="InterPro" id="IPR032701">
    <property type="entry name" value="Prok-E2_B_dom"/>
</dbReference>
<comment type="caution">
    <text evidence="3">The sequence shown here is derived from an EMBL/GenBank/DDBJ whole genome shotgun (WGS) entry which is preliminary data.</text>
</comment>
<dbReference type="EMBL" id="JBHSAJ010000012">
    <property type="protein sequence ID" value="MFC3934133.1"/>
    <property type="molecule type" value="Genomic_DNA"/>
</dbReference>
<feature type="domain" description="Prokaryotic E2 family B" evidence="2">
    <location>
        <begin position="45"/>
        <end position="148"/>
    </location>
</feature>
<organism evidence="3 4">
    <name type="scientific">Acidovorax facilis</name>
    <dbReference type="NCBI Taxonomy" id="12917"/>
    <lineage>
        <taxon>Bacteria</taxon>
        <taxon>Pseudomonadati</taxon>
        <taxon>Pseudomonadota</taxon>
        <taxon>Betaproteobacteria</taxon>
        <taxon>Burkholderiales</taxon>
        <taxon>Comamonadaceae</taxon>
        <taxon>Acidovorax</taxon>
    </lineage>
</organism>
<dbReference type="RefSeq" id="WP_162239783.1">
    <property type="nucleotide sequence ID" value="NZ_JAMXAX010000111.1"/>
</dbReference>
<sequence length="554" mass="61169">MPDPALQVVSLFDKAKNAVAAWLDGIGPDFAARETSPGSQAKLYSWRLAEFREGLKARLVLPLDFPATPAQVYISKELCLVLPHVEEDGRVCHSIRPKPGDYDSPAHAVGDVLTDFQRFVDACRDADWVDKEFQSERTAYWIRYSDAVRVRHQLNTPRKIRAAVGSFEGYVDGDLALYRRQPPSKRANIALATVGTVDANVLSHRHGWARGVYQKGHTLFVRMPDEARWTPNTWARSFGELQLLIEGWTGQEVELSKWLKDKQDGKEHSYLIVLIQGPATFGYYILPPPVPGLTEPNAVPVNVERVDADWGLARDHQLPILHNRRSKRVLLLGCGSLGSPIAELLARAGAGYLSLVDMQTFKPENTSRHVLGYSSTDNFKAVELALKLRKEVPGLKVDGRAAIASNFVEVAVSEKQFDLVIDCTGESAVRVLLGRLAEGLLANTPVAMAWAEPMCAAGHLVWLNAGDSWPQSDPADVAVNIAKWNADTAVRLPACGVSFHPYGASDIWQIAAFCCERLLSHIDGAQGSSTVWTWTRGTKFFEELGEVAPEKWSS</sequence>
<dbReference type="SUPFAM" id="SSF54495">
    <property type="entry name" value="UBC-like"/>
    <property type="match status" value="1"/>
</dbReference>
<dbReference type="InterPro" id="IPR035985">
    <property type="entry name" value="Ubiquitin-activating_enz"/>
</dbReference>
<dbReference type="InterPro" id="IPR000594">
    <property type="entry name" value="ThiF_NAD_FAD-bd"/>
</dbReference>
<evidence type="ECO:0000313" key="3">
    <source>
        <dbReference type="EMBL" id="MFC3934133.1"/>
    </source>
</evidence>
<keyword evidence="3" id="KW-0548">Nucleotidyltransferase</keyword>
<dbReference type="Gene3D" id="3.10.110.10">
    <property type="entry name" value="Ubiquitin Conjugating Enzyme"/>
    <property type="match status" value="1"/>
</dbReference>
<dbReference type="PANTHER" id="PTHR43267">
    <property type="entry name" value="TRNA THREONYLCARBAMOYLADENOSINE DEHYDRATASE"/>
    <property type="match status" value="1"/>
</dbReference>
<dbReference type="SUPFAM" id="SSF69572">
    <property type="entry name" value="Activating enzymes of the ubiquitin-like proteins"/>
    <property type="match status" value="1"/>
</dbReference>
<feature type="domain" description="THIF-type NAD/FAD binding fold" evidence="1">
    <location>
        <begin position="325"/>
        <end position="437"/>
    </location>
</feature>
<dbReference type="GO" id="GO:0016779">
    <property type="term" value="F:nucleotidyltransferase activity"/>
    <property type="evidence" value="ECO:0007669"/>
    <property type="project" value="UniProtKB-KW"/>
</dbReference>
<protein>
    <submittedName>
        <fullName evidence="3">ThiF family adenylyltransferase</fullName>
    </submittedName>
</protein>
<keyword evidence="3" id="KW-0808">Transferase</keyword>